<name>A0A7W7Y030_9GAMM</name>
<gene>
    <name evidence="2" type="ORF">HNQ58_001558</name>
</gene>
<accession>A0A7W7Y030</accession>
<dbReference type="RefSeq" id="WP_183948333.1">
    <property type="nucleotide sequence ID" value="NZ_JACHHX010000009.1"/>
</dbReference>
<dbReference type="EMBL" id="JACHHX010000009">
    <property type="protein sequence ID" value="MBB5015654.1"/>
    <property type="molecule type" value="Genomic_DNA"/>
</dbReference>
<evidence type="ECO:0000313" key="2">
    <source>
        <dbReference type="EMBL" id="MBB5015654.1"/>
    </source>
</evidence>
<proteinExistence type="predicted"/>
<evidence type="ECO:0000256" key="1">
    <source>
        <dbReference type="SAM" id="SignalP"/>
    </source>
</evidence>
<comment type="caution">
    <text evidence="2">The sequence shown here is derived from an EMBL/GenBank/DDBJ whole genome shotgun (WGS) entry which is preliminary data.</text>
</comment>
<dbReference type="PROSITE" id="PS51257">
    <property type="entry name" value="PROKAR_LIPOPROTEIN"/>
    <property type="match status" value="1"/>
</dbReference>
<dbReference type="Proteomes" id="UP000519004">
    <property type="component" value="Unassembled WGS sequence"/>
</dbReference>
<organism evidence="2 3">
    <name type="scientific">Rehaibacterium terrae</name>
    <dbReference type="NCBI Taxonomy" id="1341696"/>
    <lineage>
        <taxon>Bacteria</taxon>
        <taxon>Pseudomonadati</taxon>
        <taxon>Pseudomonadota</taxon>
        <taxon>Gammaproteobacteria</taxon>
        <taxon>Lysobacterales</taxon>
        <taxon>Lysobacteraceae</taxon>
        <taxon>Rehaibacterium</taxon>
    </lineage>
</organism>
<reference evidence="2 3" key="1">
    <citation type="submission" date="2020-08" db="EMBL/GenBank/DDBJ databases">
        <title>Genomic Encyclopedia of Type Strains, Phase IV (KMG-IV): sequencing the most valuable type-strain genomes for metagenomic binning, comparative biology and taxonomic classification.</title>
        <authorList>
            <person name="Goeker M."/>
        </authorList>
    </citation>
    <scope>NUCLEOTIDE SEQUENCE [LARGE SCALE GENOMIC DNA]</scope>
    <source>
        <strain evidence="2 3">DSM 25897</strain>
    </source>
</reference>
<dbReference type="AlphaFoldDB" id="A0A7W7Y030"/>
<keyword evidence="1" id="KW-0732">Signal</keyword>
<evidence type="ECO:0008006" key="4">
    <source>
        <dbReference type="Google" id="ProtNLM"/>
    </source>
</evidence>
<protein>
    <recommendedName>
        <fullName evidence="4">Lipoprotein</fullName>
    </recommendedName>
</protein>
<feature type="signal peptide" evidence="1">
    <location>
        <begin position="1"/>
        <end position="17"/>
    </location>
</feature>
<feature type="chain" id="PRO_5030995514" description="Lipoprotein" evidence="1">
    <location>
        <begin position="18"/>
        <end position="69"/>
    </location>
</feature>
<sequence>MRNLLMVAALASLAACAGRGELRATEQQTASLRQDAEYIAAVERIARRRGVQVYWVNPPQRRSDEDRPY</sequence>
<evidence type="ECO:0000313" key="3">
    <source>
        <dbReference type="Proteomes" id="UP000519004"/>
    </source>
</evidence>
<keyword evidence="3" id="KW-1185">Reference proteome</keyword>